<dbReference type="EC" id="6.1.1.19" evidence="2"/>
<dbReference type="InterPro" id="IPR009080">
    <property type="entry name" value="tRNAsynth_Ia_anticodon-bd"/>
</dbReference>
<dbReference type="Gene3D" id="3.40.50.620">
    <property type="entry name" value="HUPs"/>
    <property type="match status" value="1"/>
</dbReference>
<keyword evidence="4" id="KW-0547">Nucleotide-binding</keyword>
<dbReference type="EMBL" id="BARV01022353">
    <property type="protein sequence ID" value="GAI19498.1"/>
    <property type="molecule type" value="Genomic_DNA"/>
</dbReference>
<sequence length="183" mass="20399">VIEEAVARAYVVVDEHAPKASERFKRAAAEFVGVGAIRYSLVCTAPEKRITFKWEEALNFDRNSGPAVQYSHARACSILRKAKRRGGKHPSDVFKLPQEQHLIKLLAKFPEIVRESGERLQPNLPALYAAKLALAFNTFYEAAPVIEAETPELIAARLRLVNSVRIVLQNALNLLGIVAPERM</sequence>
<accession>X1LKA9</accession>
<keyword evidence="5" id="KW-0067">ATP-binding</keyword>
<dbReference type="InterPro" id="IPR008909">
    <property type="entry name" value="DALR_anticod-bd"/>
</dbReference>
<keyword evidence="3" id="KW-0436">Ligase</keyword>
<dbReference type="Gene3D" id="1.10.730.10">
    <property type="entry name" value="Isoleucyl-tRNA Synthetase, Domain 1"/>
    <property type="match status" value="1"/>
</dbReference>
<evidence type="ECO:0000256" key="8">
    <source>
        <dbReference type="ARBA" id="ARBA00049339"/>
    </source>
</evidence>
<evidence type="ECO:0000259" key="9">
    <source>
        <dbReference type="SMART" id="SM00836"/>
    </source>
</evidence>
<keyword evidence="7" id="KW-0030">Aminoacyl-tRNA synthetase</keyword>
<evidence type="ECO:0000256" key="4">
    <source>
        <dbReference type="ARBA" id="ARBA00022741"/>
    </source>
</evidence>
<dbReference type="AlphaFoldDB" id="X1LKA9"/>
<comment type="similarity">
    <text evidence="1">Belongs to the class-I aminoacyl-tRNA synthetase family.</text>
</comment>
<dbReference type="SUPFAM" id="SSF47323">
    <property type="entry name" value="Anticodon-binding domain of a subclass of class I aminoacyl-tRNA synthetases"/>
    <property type="match status" value="1"/>
</dbReference>
<proteinExistence type="inferred from homology"/>
<comment type="caution">
    <text evidence="10">The sequence shown here is derived from an EMBL/GenBank/DDBJ whole genome shotgun (WGS) entry which is preliminary data.</text>
</comment>
<dbReference type="GO" id="GO:0006420">
    <property type="term" value="P:arginyl-tRNA aminoacylation"/>
    <property type="evidence" value="ECO:0007669"/>
    <property type="project" value="InterPro"/>
</dbReference>
<gene>
    <name evidence="10" type="ORF">S06H3_36872</name>
</gene>
<protein>
    <recommendedName>
        <fullName evidence="2">arginine--tRNA ligase</fullName>
        <ecNumber evidence="2">6.1.1.19</ecNumber>
    </recommendedName>
</protein>
<evidence type="ECO:0000256" key="3">
    <source>
        <dbReference type="ARBA" id="ARBA00022598"/>
    </source>
</evidence>
<dbReference type="PANTHER" id="PTHR11956">
    <property type="entry name" value="ARGINYL-TRNA SYNTHETASE"/>
    <property type="match status" value="1"/>
</dbReference>
<evidence type="ECO:0000256" key="6">
    <source>
        <dbReference type="ARBA" id="ARBA00022917"/>
    </source>
</evidence>
<dbReference type="FunFam" id="1.10.730.10:FF:000006">
    <property type="entry name" value="Arginyl-tRNA synthetase 2, mitochondrial"/>
    <property type="match status" value="1"/>
</dbReference>
<evidence type="ECO:0000313" key="10">
    <source>
        <dbReference type="EMBL" id="GAI19498.1"/>
    </source>
</evidence>
<feature type="non-terminal residue" evidence="10">
    <location>
        <position position="1"/>
    </location>
</feature>
<feature type="domain" description="DALR anticodon binding" evidence="9">
    <location>
        <begin position="68"/>
        <end position="183"/>
    </location>
</feature>
<evidence type="ECO:0000256" key="5">
    <source>
        <dbReference type="ARBA" id="ARBA00022840"/>
    </source>
</evidence>
<comment type="catalytic activity">
    <reaction evidence="8">
        <text>tRNA(Arg) + L-arginine + ATP = L-arginyl-tRNA(Arg) + AMP + diphosphate</text>
        <dbReference type="Rhea" id="RHEA:20301"/>
        <dbReference type="Rhea" id="RHEA-COMP:9658"/>
        <dbReference type="Rhea" id="RHEA-COMP:9673"/>
        <dbReference type="ChEBI" id="CHEBI:30616"/>
        <dbReference type="ChEBI" id="CHEBI:32682"/>
        <dbReference type="ChEBI" id="CHEBI:33019"/>
        <dbReference type="ChEBI" id="CHEBI:78442"/>
        <dbReference type="ChEBI" id="CHEBI:78513"/>
        <dbReference type="ChEBI" id="CHEBI:456215"/>
        <dbReference type="EC" id="6.1.1.19"/>
    </reaction>
</comment>
<dbReference type="SMART" id="SM00836">
    <property type="entry name" value="DALR_1"/>
    <property type="match status" value="1"/>
</dbReference>
<dbReference type="Pfam" id="PF05746">
    <property type="entry name" value="DALR_1"/>
    <property type="match status" value="1"/>
</dbReference>
<dbReference type="GO" id="GO:0004814">
    <property type="term" value="F:arginine-tRNA ligase activity"/>
    <property type="evidence" value="ECO:0007669"/>
    <property type="project" value="UniProtKB-EC"/>
</dbReference>
<keyword evidence="6" id="KW-0648">Protein biosynthesis</keyword>
<dbReference type="InterPro" id="IPR001278">
    <property type="entry name" value="Arg-tRNA-ligase"/>
</dbReference>
<dbReference type="PANTHER" id="PTHR11956:SF5">
    <property type="entry name" value="ARGININE--TRNA LIGASE, CYTOPLASMIC"/>
    <property type="match status" value="1"/>
</dbReference>
<dbReference type="InterPro" id="IPR014729">
    <property type="entry name" value="Rossmann-like_a/b/a_fold"/>
</dbReference>
<dbReference type="GO" id="GO:0005524">
    <property type="term" value="F:ATP binding"/>
    <property type="evidence" value="ECO:0007669"/>
    <property type="project" value="UniProtKB-KW"/>
</dbReference>
<reference evidence="10" key="1">
    <citation type="journal article" date="2014" name="Front. Microbiol.">
        <title>High frequency of phylogenetically diverse reductive dehalogenase-homologous genes in deep subseafloor sedimentary metagenomes.</title>
        <authorList>
            <person name="Kawai M."/>
            <person name="Futagami T."/>
            <person name="Toyoda A."/>
            <person name="Takaki Y."/>
            <person name="Nishi S."/>
            <person name="Hori S."/>
            <person name="Arai W."/>
            <person name="Tsubouchi T."/>
            <person name="Morono Y."/>
            <person name="Uchiyama I."/>
            <person name="Ito T."/>
            <person name="Fujiyama A."/>
            <person name="Inagaki F."/>
            <person name="Takami H."/>
        </authorList>
    </citation>
    <scope>NUCLEOTIDE SEQUENCE</scope>
    <source>
        <strain evidence="10">Expedition CK06-06</strain>
    </source>
</reference>
<dbReference type="SUPFAM" id="SSF52374">
    <property type="entry name" value="Nucleotidylyl transferase"/>
    <property type="match status" value="1"/>
</dbReference>
<evidence type="ECO:0000256" key="7">
    <source>
        <dbReference type="ARBA" id="ARBA00023146"/>
    </source>
</evidence>
<evidence type="ECO:0000256" key="1">
    <source>
        <dbReference type="ARBA" id="ARBA00005594"/>
    </source>
</evidence>
<name>X1LKA9_9ZZZZ</name>
<evidence type="ECO:0000256" key="2">
    <source>
        <dbReference type="ARBA" id="ARBA00012837"/>
    </source>
</evidence>
<organism evidence="10">
    <name type="scientific">marine sediment metagenome</name>
    <dbReference type="NCBI Taxonomy" id="412755"/>
    <lineage>
        <taxon>unclassified sequences</taxon>
        <taxon>metagenomes</taxon>
        <taxon>ecological metagenomes</taxon>
    </lineage>
</organism>